<dbReference type="STRING" id="1884261.A0A5C3Q270"/>
<dbReference type="OrthoDB" id="4584900at2759"/>
<reference evidence="2 3" key="1">
    <citation type="journal article" date="2019" name="Nat. Ecol. Evol.">
        <title>Megaphylogeny resolves global patterns of mushroom evolution.</title>
        <authorList>
            <person name="Varga T."/>
            <person name="Krizsan K."/>
            <person name="Foldi C."/>
            <person name="Dima B."/>
            <person name="Sanchez-Garcia M."/>
            <person name="Sanchez-Ramirez S."/>
            <person name="Szollosi G.J."/>
            <person name="Szarkandi J.G."/>
            <person name="Papp V."/>
            <person name="Albert L."/>
            <person name="Andreopoulos W."/>
            <person name="Angelini C."/>
            <person name="Antonin V."/>
            <person name="Barry K.W."/>
            <person name="Bougher N.L."/>
            <person name="Buchanan P."/>
            <person name="Buyck B."/>
            <person name="Bense V."/>
            <person name="Catcheside P."/>
            <person name="Chovatia M."/>
            <person name="Cooper J."/>
            <person name="Damon W."/>
            <person name="Desjardin D."/>
            <person name="Finy P."/>
            <person name="Geml J."/>
            <person name="Haridas S."/>
            <person name="Hughes K."/>
            <person name="Justo A."/>
            <person name="Karasinski D."/>
            <person name="Kautmanova I."/>
            <person name="Kiss B."/>
            <person name="Kocsube S."/>
            <person name="Kotiranta H."/>
            <person name="LaButti K.M."/>
            <person name="Lechner B.E."/>
            <person name="Liimatainen K."/>
            <person name="Lipzen A."/>
            <person name="Lukacs Z."/>
            <person name="Mihaltcheva S."/>
            <person name="Morgado L.N."/>
            <person name="Niskanen T."/>
            <person name="Noordeloos M.E."/>
            <person name="Ohm R.A."/>
            <person name="Ortiz-Santana B."/>
            <person name="Ovrebo C."/>
            <person name="Racz N."/>
            <person name="Riley R."/>
            <person name="Savchenko A."/>
            <person name="Shiryaev A."/>
            <person name="Soop K."/>
            <person name="Spirin V."/>
            <person name="Szebenyi C."/>
            <person name="Tomsovsky M."/>
            <person name="Tulloss R.E."/>
            <person name="Uehling J."/>
            <person name="Grigoriev I.V."/>
            <person name="Vagvolgyi C."/>
            <person name="Papp T."/>
            <person name="Martin F.M."/>
            <person name="Miettinen O."/>
            <person name="Hibbett D.S."/>
            <person name="Nagy L.G."/>
        </authorList>
    </citation>
    <scope>NUCLEOTIDE SEQUENCE [LARGE SCALE GENOMIC DNA]</scope>
    <source>
        <strain evidence="2 3">CBS 309.79</strain>
    </source>
</reference>
<feature type="chain" id="PRO_5022718028" evidence="1">
    <location>
        <begin position="20"/>
        <end position="238"/>
    </location>
</feature>
<name>A0A5C3Q270_9AGAR</name>
<sequence length="238" mass="25001">MISFLRLTVALALTIATTAAPSAIEPFVPHAPENLNNAVATASLSTAAASLGYLQCHSLATGRIFGYVRNAYNSYGEYIGVNPSTIPSDVAARLLVRVDLAAGGEGPVNVGVQNAPSRTYPFFGAVAGENGPNLGNNHSYVFVVGTGDESTPGSAPSLLSNSFTQATGKRRKAASAVWKFNATSGEVKPTWINEDGNAVDVTVGYLNGAFAMTGNTTAFEKYYDDEDVTWLKFVFSTN</sequence>
<evidence type="ECO:0000313" key="2">
    <source>
        <dbReference type="EMBL" id="TFK96195.1"/>
    </source>
</evidence>
<evidence type="ECO:0000256" key="1">
    <source>
        <dbReference type="SAM" id="SignalP"/>
    </source>
</evidence>
<dbReference type="AlphaFoldDB" id="A0A5C3Q270"/>
<accession>A0A5C3Q270</accession>
<keyword evidence="3" id="KW-1185">Reference proteome</keyword>
<protein>
    <submittedName>
        <fullName evidence="2">Uncharacterized protein</fullName>
    </submittedName>
</protein>
<organism evidence="2 3">
    <name type="scientific">Pterulicium gracile</name>
    <dbReference type="NCBI Taxonomy" id="1884261"/>
    <lineage>
        <taxon>Eukaryota</taxon>
        <taxon>Fungi</taxon>
        <taxon>Dikarya</taxon>
        <taxon>Basidiomycota</taxon>
        <taxon>Agaricomycotina</taxon>
        <taxon>Agaricomycetes</taxon>
        <taxon>Agaricomycetidae</taxon>
        <taxon>Agaricales</taxon>
        <taxon>Pleurotineae</taxon>
        <taxon>Pterulaceae</taxon>
        <taxon>Pterulicium</taxon>
    </lineage>
</organism>
<proteinExistence type="predicted"/>
<evidence type="ECO:0000313" key="3">
    <source>
        <dbReference type="Proteomes" id="UP000305067"/>
    </source>
</evidence>
<dbReference type="Proteomes" id="UP000305067">
    <property type="component" value="Unassembled WGS sequence"/>
</dbReference>
<keyword evidence="1" id="KW-0732">Signal</keyword>
<dbReference type="EMBL" id="ML178865">
    <property type="protein sequence ID" value="TFK96195.1"/>
    <property type="molecule type" value="Genomic_DNA"/>
</dbReference>
<feature type="signal peptide" evidence="1">
    <location>
        <begin position="1"/>
        <end position="19"/>
    </location>
</feature>
<gene>
    <name evidence="2" type="ORF">BDV98DRAFT_576558</name>
</gene>